<name>K1WQ40_MARBU</name>
<dbReference type="Gene3D" id="3.10.10.10">
    <property type="entry name" value="HIV Type 1 Reverse Transcriptase, subunit A, domain 1"/>
    <property type="match status" value="1"/>
</dbReference>
<dbReference type="eggNOG" id="ENOG502QT1S">
    <property type="taxonomic scope" value="Eukaryota"/>
</dbReference>
<protein>
    <submittedName>
        <fullName evidence="2">Gag-pol polyprotein</fullName>
    </submittedName>
</protein>
<feature type="region of interest" description="Disordered" evidence="1">
    <location>
        <begin position="253"/>
        <end position="302"/>
    </location>
</feature>
<proteinExistence type="predicted"/>
<dbReference type="OrthoDB" id="5425374at2759"/>
<dbReference type="Proteomes" id="UP000006753">
    <property type="component" value="Unassembled WGS sequence"/>
</dbReference>
<evidence type="ECO:0000313" key="2">
    <source>
        <dbReference type="EMBL" id="EKD14517.1"/>
    </source>
</evidence>
<dbReference type="KEGG" id="mbe:MBM_07238"/>
<evidence type="ECO:0000313" key="3">
    <source>
        <dbReference type="Proteomes" id="UP000006753"/>
    </source>
</evidence>
<dbReference type="EMBL" id="JH921445">
    <property type="protein sequence ID" value="EKD14517.1"/>
    <property type="molecule type" value="Genomic_DNA"/>
</dbReference>
<dbReference type="InterPro" id="IPR051320">
    <property type="entry name" value="Viral_Replic_Matur_Polypro"/>
</dbReference>
<dbReference type="InterPro" id="IPR043502">
    <property type="entry name" value="DNA/RNA_pol_sf"/>
</dbReference>
<sequence length="302" mass="34482">MLQDKLDKRVLEYCEKPYRNQWFLIAKKQPGQYRLINLATLLNAIIRKDANLPLIVNEFAKEFSGCQMASLVDLYSGYDQQTLYQSNKDLTAFFTPLSLFRCTTLSQSAINSMAQFVRTINFILGPLQPKVSMLFVDDIKVKGLQTDYSDEEALSRYGLAMDRSAFESYTNATRCFDDGSGFDQDRLRRLKQGNSKDISANARLLLAKCNRLGTNPELRRKQNGITTLSNETWINLFDFKVRHVLDKDHTAADALSRRPRHPDDSSEEDENEFDDSLLADLRPIKARDGSEGLSTDPLIDIR</sequence>
<dbReference type="SUPFAM" id="SSF56672">
    <property type="entry name" value="DNA/RNA polymerases"/>
    <property type="match status" value="1"/>
</dbReference>
<dbReference type="PANTHER" id="PTHR33064:SF37">
    <property type="entry name" value="RIBONUCLEASE H"/>
    <property type="match status" value="1"/>
</dbReference>
<dbReference type="InParanoid" id="K1WQ40"/>
<dbReference type="AlphaFoldDB" id="K1WQ40"/>
<feature type="compositionally biased region" description="Acidic residues" evidence="1">
    <location>
        <begin position="265"/>
        <end position="277"/>
    </location>
</feature>
<gene>
    <name evidence="2" type="ORF">MBM_07238</name>
</gene>
<dbReference type="Gene3D" id="3.30.70.270">
    <property type="match status" value="1"/>
</dbReference>
<evidence type="ECO:0000256" key="1">
    <source>
        <dbReference type="SAM" id="MobiDB-lite"/>
    </source>
</evidence>
<keyword evidence="3" id="KW-1185">Reference proteome</keyword>
<dbReference type="PANTHER" id="PTHR33064">
    <property type="entry name" value="POL PROTEIN"/>
    <property type="match status" value="1"/>
</dbReference>
<reference evidence="2 3" key="1">
    <citation type="journal article" date="2012" name="BMC Genomics">
        <title>Sequencing the genome of Marssonina brunnea reveals fungus-poplar co-evolution.</title>
        <authorList>
            <person name="Zhu S."/>
            <person name="Cao Y.-Z."/>
            <person name="Jiang C."/>
            <person name="Tan B.-Y."/>
            <person name="Wang Z."/>
            <person name="Feng S."/>
            <person name="Zhang L."/>
            <person name="Su X.-H."/>
            <person name="Brejova B."/>
            <person name="Vinar T."/>
            <person name="Xu M."/>
            <person name="Wang M.-X."/>
            <person name="Zhang S.-G."/>
            <person name="Huang M.-R."/>
            <person name="Wu R."/>
            <person name="Zhou Y."/>
        </authorList>
    </citation>
    <scope>NUCLEOTIDE SEQUENCE [LARGE SCALE GENOMIC DNA]</scope>
    <source>
        <strain evidence="2 3">MB_m1</strain>
    </source>
</reference>
<dbReference type="InterPro" id="IPR043128">
    <property type="entry name" value="Rev_trsase/Diguanyl_cyclase"/>
</dbReference>
<dbReference type="HOGENOM" id="CLU_921601_0_0_1"/>
<accession>K1WQ40</accession>
<organism evidence="2 3">
    <name type="scientific">Marssonina brunnea f. sp. multigermtubi (strain MB_m1)</name>
    <name type="common">Marssonina leaf spot fungus</name>
    <dbReference type="NCBI Taxonomy" id="1072389"/>
    <lineage>
        <taxon>Eukaryota</taxon>
        <taxon>Fungi</taxon>
        <taxon>Dikarya</taxon>
        <taxon>Ascomycota</taxon>
        <taxon>Pezizomycotina</taxon>
        <taxon>Leotiomycetes</taxon>
        <taxon>Helotiales</taxon>
        <taxon>Drepanopezizaceae</taxon>
        <taxon>Drepanopeziza</taxon>
    </lineage>
</organism>